<comment type="pathway">
    <text evidence="2">Secondary metabolite biosynthesis.</text>
</comment>
<dbReference type="EMBL" id="JARIHO010000102">
    <property type="protein sequence ID" value="KAJ7303823.1"/>
    <property type="molecule type" value="Genomic_DNA"/>
</dbReference>
<dbReference type="CDD" id="cd11060">
    <property type="entry name" value="CYP57A1-like"/>
    <property type="match status" value="1"/>
</dbReference>
<feature type="binding site" description="axial binding residue" evidence="6">
    <location>
        <position position="457"/>
    </location>
    <ligand>
        <name>heme</name>
        <dbReference type="ChEBI" id="CHEBI:30413"/>
    </ligand>
    <ligandPart>
        <name>Fe</name>
        <dbReference type="ChEBI" id="CHEBI:18248"/>
    </ligandPart>
</feature>
<keyword evidence="5 6" id="KW-0408">Iron</keyword>
<reference evidence="9" key="1">
    <citation type="submission" date="2023-03" db="EMBL/GenBank/DDBJ databases">
        <title>Massive genome expansion in bonnet fungi (Mycena s.s.) driven by repeated elements and novel gene families across ecological guilds.</title>
        <authorList>
            <consortium name="Lawrence Berkeley National Laboratory"/>
            <person name="Harder C.B."/>
            <person name="Miyauchi S."/>
            <person name="Viragh M."/>
            <person name="Kuo A."/>
            <person name="Thoen E."/>
            <person name="Andreopoulos B."/>
            <person name="Lu D."/>
            <person name="Skrede I."/>
            <person name="Drula E."/>
            <person name="Henrissat B."/>
            <person name="Morin E."/>
            <person name="Kohler A."/>
            <person name="Barry K."/>
            <person name="LaButti K."/>
            <person name="Morin E."/>
            <person name="Salamov A."/>
            <person name="Lipzen A."/>
            <person name="Mereny Z."/>
            <person name="Hegedus B."/>
            <person name="Baldrian P."/>
            <person name="Stursova M."/>
            <person name="Weitz H."/>
            <person name="Taylor A."/>
            <person name="Grigoriev I.V."/>
            <person name="Nagy L.G."/>
            <person name="Martin F."/>
            <person name="Kauserud H."/>
        </authorList>
    </citation>
    <scope>NUCLEOTIDE SEQUENCE</scope>
    <source>
        <strain evidence="9">CBHHK002</strain>
    </source>
</reference>
<evidence type="ECO:0000256" key="6">
    <source>
        <dbReference type="PIRSR" id="PIRSR602401-1"/>
    </source>
</evidence>
<comment type="caution">
    <text evidence="9">The sequence shown here is derived from an EMBL/GenBank/DDBJ whole genome shotgun (WGS) entry which is preliminary data.</text>
</comment>
<evidence type="ECO:0000313" key="9">
    <source>
        <dbReference type="EMBL" id="KAJ7303823.1"/>
    </source>
</evidence>
<evidence type="ECO:0000256" key="4">
    <source>
        <dbReference type="ARBA" id="ARBA00022723"/>
    </source>
</evidence>
<dbReference type="GO" id="GO:0020037">
    <property type="term" value="F:heme binding"/>
    <property type="evidence" value="ECO:0007669"/>
    <property type="project" value="InterPro"/>
</dbReference>
<dbReference type="Proteomes" id="UP001218218">
    <property type="component" value="Unassembled WGS sequence"/>
</dbReference>
<keyword evidence="7" id="KW-0503">Monooxygenase</keyword>
<keyword evidence="10" id="KW-1185">Reference proteome</keyword>
<comment type="similarity">
    <text evidence="3 7">Belongs to the cytochrome P450 family.</text>
</comment>
<dbReference type="GO" id="GO:0004497">
    <property type="term" value="F:monooxygenase activity"/>
    <property type="evidence" value="ECO:0007669"/>
    <property type="project" value="UniProtKB-KW"/>
</dbReference>
<dbReference type="Gene3D" id="1.10.630.10">
    <property type="entry name" value="Cytochrome P450"/>
    <property type="match status" value="1"/>
</dbReference>
<dbReference type="PANTHER" id="PTHR24305:SF232">
    <property type="entry name" value="P450, PUTATIVE (EUROFUNG)-RELATED"/>
    <property type="match status" value="1"/>
</dbReference>
<dbReference type="InterPro" id="IPR036396">
    <property type="entry name" value="Cyt_P450_sf"/>
</dbReference>
<dbReference type="InterPro" id="IPR001128">
    <property type="entry name" value="Cyt_P450"/>
</dbReference>
<keyword evidence="7" id="KW-0560">Oxidoreductase</keyword>
<proteinExistence type="inferred from homology"/>
<dbReference type="InterPro" id="IPR050121">
    <property type="entry name" value="Cytochrome_P450_monoxygenase"/>
</dbReference>
<gene>
    <name evidence="9" type="ORF">DFH08DRAFT_945234</name>
</gene>
<organism evidence="9 10">
    <name type="scientific">Mycena albidolilacea</name>
    <dbReference type="NCBI Taxonomy" id="1033008"/>
    <lineage>
        <taxon>Eukaryota</taxon>
        <taxon>Fungi</taxon>
        <taxon>Dikarya</taxon>
        <taxon>Basidiomycota</taxon>
        <taxon>Agaricomycotina</taxon>
        <taxon>Agaricomycetes</taxon>
        <taxon>Agaricomycetidae</taxon>
        <taxon>Agaricales</taxon>
        <taxon>Marasmiineae</taxon>
        <taxon>Mycenaceae</taxon>
        <taxon>Mycena</taxon>
    </lineage>
</organism>
<dbReference type="PRINTS" id="PR00463">
    <property type="entry name" value="EP450I"/>
</dbReference>
<keyword evidence="8" id="KW-1133">Transmembrane helix</keyword>
<dbReference type="PRINTS" id="PR00385">
    <property type="entry name" value="P450"/>
</dbReference>
<dbReference type="PROSITE" id="PS00086">
    <property type="entry name" value="CYTOCHROME_P450"/>
    <property type="match status" value="1"/>
</dbReference>
<comment type="cofactor">
    <cofactor evidence="1 6">
        <name>heme</name>
        <dbReference type="ChEBI" id="CHEBI:30413"/>
    </cofactor>
</comment>
<evidence type="ECO:0000256" key="3">
    <source>
        <dbReference type="ARBA" id="ARBA00010617"/>
    </source>
</evidence>
<evidence type="ECO:0000256" key="5">
    <source>
        <dbReference type="ARBA" id="ARBA00023004"/>
    </source>
</evidence>
<accession>A0AAD6Z1S3</accession>
<keyword evidence="4 6" id="KW-0479">Metal-binding</keyword>
<dbReference type="InterPro" id="IPR002401">
    <property type="entry name" value="Cyt_P450_E_grp-I"/>
</dbReference>
<evidence type="ECO:0000256" key="8">
    <source>
        <dbReference type="SAM" id="Phobius"/>
    </source>
</evidence>
<dbReference type="SUPFAM" id="SSF48264">
    <property type="entry name" value="Cytochrome P450"/>
    <property type="match status" value="1"/>
</dbReference>
<evidence type="ECO:0000256" key="7">
    <source>
        <dbReference type="RuleBase" id="RU000461"/>
    </source>
</evidence>
<dbReference type="GO" id="GO:0016705">
    <property type="term" value="F:oxidoreductase activity, acting on paired donors, with incorporation or reduction of molecular oxygen"/>
    <property type="evidence" value="ECO:0007669"/>
    <property type="project" value="InterPro"/>
</dbReference>
<keyword evidence="8" id="KW-0472">Membrane</keyword>
<dbReference type="Pfam" id="PF00067">
    <property type="entry name" value="p450"/>
    <property type="match status" value="1"/>
</dbReference>
<dbReference type="GO" id="GO:0005506">
    <property type="term" value="F:iron ion binding"/>
    <property type="evidence" value="ECO:0007669"/>
    <property type="project" value="InterPro"/>
</dbReference>
<keyword evidence="6 7" id="KW-0349">Heme</keyword>
<protein>
    <submittedName>
        <fullName evidence="9">Cytochrome P450 oxidoreductase</fullName>
    </submittedName>
</protein>
<name>A0AAD6Z1S3_9AGAR</name>
<dbReference type="PANTHER" id="PTHR24305">
    <property type="entry name" value="CYTOCHROME P450"/>
    <property type="match status" value="1"/>
</dbReference>
<dbReference type="InterPro" id="IPR017972">
    <property type="entry name" value="Cyt_P450_CS"/>
</dbReference>
<evidence type="ECO:0000313" key="10">
    <source>
        <dbReference type="Proteomes" id="UP001218218"/>
    </source>
</evidence>
<keyword evidence="8" id="KW-0812">Transmembrane</keyword>
<evidence type="ECO:0000256" key="1">
    <source>
        <dbReference type="ARBA" id="ARBA00001971"/>
    </source>
</evidence>
<feature type="transmembrane region" description="Helical" evidence="8">
    <location>
        <begin position="12"/>
        <end position="35"/>
    </location>
</feature>
<sequence>MTAFTFSAFHELSCYPGIVLGIIILGLGIVAYTLYDLFFHPLSGIPGPIGARTGLWSWKSTRAARKDMGWKLLELHNKYGTVVRIARNEASICDPVAINQIYRFKSPLEKTRFYESLQGLDGPISISTVDNKRHAEMRRAESPAYATKLFADFEEKIDASCADLTEHLDRFIDAGKGTMDVGHVLQMFAIDAVGELALGKSFGLCATGKDTHNWLPMLAQFLEIACLVGTQPIIASIFRRVAQMLPEPSNVKILTGIVNSRIDSRLKEYKTQETTYYGHRDMLEKLMAAQNPDGSEYSLQQVRAAVGSVLGAGSDTTAIIMRAMIRFVVGDAEIYRKVQKEIDDAINCGGIQFPLSYNDADKLPYFQACLKETLRLHPPVPWTLSRSISAGGAYISGRFFAEGTEVSMSPFVLHRCSEAYGDDAAVFRPERWLEADPEQRKTMEHNNLAFGAGPRVCIGKTIGMLEISKVMPFLFWKYEMGFTPRSATSPHTHEVGRAVDGRVSMAEPYFVTSQWVALQSDFWCDISRRRVA</sequence>
<dbReference type="AlphaFoldDB" id="A0AAD6Z1S3"/>
<evidence type="ECO:0000256" key="2">
    <source>
        <dbReference type="ARBA" id="ARBA00005179"/>
    </source>
</evidence>